<sequence length="219" mass="23600">MPTSVITTAADLAGRALARMTRGVAALRSPAAKPLHPDGEMYAGRLVRPGSDESVGVPWIDEAGEDAVSVRLSRAIGLPGPLPDVQGLALRLRPGPAGPSDLLLASTGWDPVTRHLLVPAWNTRRPLTSLLPYRSPAGPLLVGARPVDVRGYELCWALVGREWHHLGDLTLDGALPAGEEISFDPVLNPLPGLEQYPWVERLREQSYATARRLRRASRG</sequence>
<dbReference type="Proteomes" id="UP001500301">
    <property type="component" value="Unassembled WGS sequence"/>
</dbReference>
<evidence type="ECO:0008006" key="3">
    <source>
        <dbReference type="Google" id="ProtNLM"/>
    </source>
</evidence>
<evidence type="ECO:0000313" key="2">
    <source>
        <dbReference type="Proteomes" id="UP001500301"/>
    </source>
</evidence>
<dbReference type="EMBL" id="BAABBB010000002">
    <property type="protein sequence ID" value="GAA3517484.1"/>
    <property type="molecule type" value="Genomic_DNA"/>
</dbReference>
<proteinExistence type="predicted"/>
<gene>
    <name evidence="1" type="ORF">GCM10022263_01450</name>
</gene>
<accession>A0ABP6UTW6</accession>
<name>A0ABP6UTW6_9ACTN</name>
<dbReference type="RefSeq" id="WP_218235995.1">
    <property type="nucleotide sequence ID" value="NZ_BAABBB010000002.1"/>
</dbReference>
<keyword evidence="2" id="KW-1185">Reference proteome</keyword>
<comment type="caution">
    <text evidence="1">The sequence shown here is derived from an EMBL/GenBank/DDBJ whole genome shotgun (WGS) entry which is preliminary data.</text>
</comment>
<organism evidence="1 2">
    <name type="scientific">Nocardioides daeguensis</name>
    <dbReference type="NCBI Taxonomy" id="908359"/>
    <lineage>
        <taxon>Bacteria</taxon>
        <taxon>Bacillati</taxon>
        <taxon>Actinomycetota</taxon>
        <taxon>Actinomycetes</taxon>
        <taxon>Propionibacteriales</taxon>
        <taxon>Nocardioidaceae</taxon>
        <taxon>Nocardioides</taxon>
    </lineage>
</organism>
<protein>
    <recommendedName>
        <fullName evidence="3">Phosphodiesterase</fullName>
    </recommendedName>
</protein>
<reference evidence="2" key="1">
    <citation type="journal article" date="2019" name="Int. J. Syst. Evol. Microbiol.">
        <title>The Global Catalogue of Microorganisms (GCM) 10K type strain sequencing project: providing services to taxonomists for standard genome sequencing and annotation.</title>
        <authorList>
            <consortium name="The Broad Institute Genomics Platform"/>
            <consortium name="The Broad Institute Genome Sequencing Center for Infectious Disease"/>
            <person name="Wu L."/>
            <person name="Ma J."/>
        </authorList>
    </citation>
    <scope>NUCLEOTIDE SEQUENCE [LARGE SCALE GENOMIC DNA]</scope>
    <source>
        <strain evidence="2">JCM 17460</strain>
    </source>
</reference>
<evidence type="ECO:0000313" key="1">
    <source>
        <dbReference type="EMBL" id="GAA3517484.1"/>
    </source>
</evidence>